<comment type="caution">
    <text evidence="1">The sequence shown here is derived from an EMBL/GenBank/DDBJ whole genome shotgun (WGS) entry which is preliminary data.</text>
</comment>
<evidence type="ECO:0000313" key="1">
    <source>
        <dbReference type="EMBL" id="MBB6333655.1"/>
    </source>
</evidence>
<evidence type="ECO:0000313" key="2">
    <source>
        <dbReference type="Proteomes" id="UP000617426"/>
    </source>
</evidence>
<name>A0A923E3S8_9ACTO</name>
<dbReference type="AlphaFoldDB" id="A0A923E3S8"/>
<protein>
    <submittedName>
        <fullName evidence="1">Uncharacterized protein</fullName>
    </submittedName>
</protein>
<dbReference type="RefSeq" id="WP_184451344.1">
    <property type="nucleotide sequence ID" value="NZ_JACHMK010000001.1"/>
</dbReference>
<gene>
    <name evidence="1" type="ORF">HD592_000220</name>
</gene>
<accession>A0A923E3S8</accession>
<dbReference type="EMBL" id="JACHMK010000001">
    <property type="protein sequence ID" value="MBB6333655.1"/>
    <property type="molecule type" value="Genomic_DNA"/>
</dbReference>
<proteinExistence type="predicted"/>
<dbReference type="Proteomes" id="UP000617426">
    <property type="component" value="Unassembled WGS sequence"/>
</dbReference>
<reference evidence="1" key="1">
    <citation type="submission" date="2020-08" db="EMBL/GenBank/DDBJ databases">
        <title>Sequencing the genomes of 1000 actinobacteria strains.</title>
        <authorList>
            <person name="Klenk H.-P."/>
        </authorList>
    </citation>
    <scope>NUCLEOTIDE SEQUENCE</scope>
    <source>
        <strain evidence="1">DSM 10695</strain>
    </source>
</reference>
<organism evidence="1 2">
    <name type="scientific">Schaalia hyovaginalis</name>
    <dbReference type="NCBI Taxonomy" id="29316"/>
    <lineage>
        <taxon>Bacteria</taxon>
        <taxon>Bacillati</taxon>
        <taxon>Actinomycetota</taxon>
        <taxon>Actinomycetes</taxon>
        <taxon>Actinomycetales</taxon>
        <taxon>Actinomycetaceae</taxon>
        <taxon>Schaalia</taxon>
    </lineage>
</organism>
<sequence>MSAIRVKDIIWGADGNALCPCQYGQCGHCEEGRHDMCPYERPDTPPAWKEKLKDMPLGWVGRSRGTAFGQAPFFDARVSHDGRCACFREGHRGAELAPVQLELWDVFGDEWKLVEM</sequence>
<keyword evidence="2" id="KW-1185">Reference proteome</keyword>